<comment type="caution">
    <text evidence="8">The sequence shown here is derived from an EMBL/GenBank/DDBJ whole genome shotgun (WGS) entry which is preliminary data.</text>
</comment>
<dbReference type="PANTHER" id="PTHR43166">
    <property type="entry name" value="AMINO ACID IMPORT ATP-BINDING PROTEIN"/>
    <property type="match status" value="1"/>
</dbReference>
<organism evidence="8 9">
    <name type="scientific">Lentilactobacillus raoultii</name>
    <dbReference type="NCBI Taxonomy" id="1987503"/>
    <lineage>
        <taxon>Bacteria</taxon>
        <taxon>Bacillati</taxon>
        <taxon>Bacillota</taxon>
        <taxon>Bacilli</taxon>
        <taxon>Lactobacillales</taxon>
        <taxon>Lactobacillaceae</taxon>
        <taxon>Lentilactobacillus</taxon>
    </lineage>
</organism>
<sequence>MIKLKNLTKRYNNQTVFKDLNLRIDTGQVVGVIGPSGAGKSTLLRCINLLEKPDSGSISIDDQVVTAPHFSTKESIELRQKSSMVFQQFNLFRQKTILSNVTEGLMTVKKLKRPQAVKIAKNVINRVQLTDQINKYPSQLSGGQKQRVGIARALAMDTDVLLMDEPTSALDTELVGDVLDTIKKVIEQNEQQTIIIISHELQFIKDVASRVLFFDQGKILEDGTPEQIFDSPQNPRTQQFLTRYRQQGI</sequence>
<keyword evidence="3" id="KW-1003">Cell membrane</keyword>
<accession>A0ABW3PLN3</accession>
<comment type="subcellular location">
    <subcellularLocation>
        <location evidence="1">Cell membrane</location>
        <topology evidence="1">Peripheral membrane protein</topology>
    </subcellularLocation>
</comment>
<dbReference type="GO" id="GO:0005524">
    <property type="term" value="F:ATP binding"/>
    <property type="evidence" value="ECO:0007669"/>
    <property type="project" value="UniProtKB-KW"/>
</dbReference>
<dbReference type="SMART" id="SM00382">
    <property type="entry name" value="AAA"/>
    <property type="match status" value="1"/>
</dbReference>
<dbReference type="PANTHER" id="PTHR43166:SF35">
    <property type="entry name" value="L-CYSTINE IMPORT ATP-BINDING PROTEIN TCYN"/>
    <property type="match status" value="1"/>
</dbReference>
<evidence type="ECO:0000313" key="8">
    <source>
        <dbReference type="EMBL" id="MFD1124868.1"/>
    </source>
</evidence>
<evidence type="ECO:0000313" key="9">
    <source>
        <dbReference type="Proteomes" id="UP001597156"/>
    </source>
</evidence>
<dbReference type="InterPro" id="IPR017871">
    <property type="entry name" value="ABC_transporter-like_CS"/>
</dbReference>
<dbReference type="PIRSF" id="PIRSF039085">
    <property type="entry name" value="ABC_ATPase_HisP"/>
    <property type="match status" value="1"/>
</dbReference>
<dbReference type="EMBL" id="JBHTLH010000015">
    <property type="protein sequence ID" value="MFD1124868.1"/>
    <property type="molecule type" value="Genomic_DNA"/>
</dbReference>
<dbReference type="InterPro" id="IPR003593">
    <property type="entry name" value="AAA+_ATPase"/>
</dbReference>
<dbReference type="InterPro" id="IPR050086">
    <property type="entry name" value="MetN_ABC_transporter-like"/>
</dbReference>
<feature type="domain" description="ABC transporter" evidence="7">
    <location>
        <begin position="2"/>
        <end position="241"/>
    </location>
</feature>
<keyword evidence="5 8" id="KW-0067">ATP-binding</keyword>
<dbReference type="InterPro" id="IPR027417">
    <property type="entry name" value="P-loop_NTPase"/>
</dbReference>
<evidence type="ECO:0000256" key="1">
    <source>
        <dbReference type="ARBA" id="ARBA00004202"/>
    </source>
</evidence>
<name>A0ABW3PLN3_9LACO</name>
<evidence type="ECO:0000256" key="6">
    <source>
        <dbReference type="ARBA" id="ARBA00023136"/>
    </source>
</evidence>
<dbReference type="Proteomes" id="UP001597156">
    <property type="component" value="Unassembled WGS sequence"/>
</dbReference>
<dbReference type="SUPFAM" id="SSF52540">
    <property type="entry name" value="P-loop containing nucleoside triphosphate hydrolases"/>
    <property type="match status" value="1"/>
</dbReference>
<dbReference type="PROSITE" id="PS00211">
    <property type="entry name" value="ABC_TRANSPORTER_1"/>
    <property type="match status" value="1"/>
</dbReference>
<dbReference type="Gene3D" id="3.40.50.300">
    <property type="entry name" value="P-loop containing nucleotide triphosphate hydrolases"/>
    <property type="match status" value="1"/>
</dbReference>
<keyword evidence="4" id="KW-0547">Nucleotide-binding</keyword>
<evidence type="ECO:0000256" key="4">
    <source>
        <dbReference type="ARBA" id="ARBA00022741"/>
    </source>
</evidence>
<evidence type="ECO:0000256" key="5">
    <source>
        <dbReference type="ARBA" id="ARBA00022840"/>
    </source>
</evidence>
<dbReference type="PROSITE" id="PS50893">
    <property type="entry name" value="ABC_TRANSPORTER_2"/>
    <property type="match status" value="1"/>
</dbReference>
<keyword evidence="2" id="KW-0813">Transport</keyword>
<dbReference type="Pfam" id="PF00005">
    <property type="entry name" value="ABC_tran"/>
    <property type="match status" value="1"/>
</dbReference>
<gene>
    <name evidence="8" type="ORF">ACFQ22_05740</name>
</gene>
<protein>
    <submittedName>
        <fullName evidence="8">Amino acid ABC transporter ATP-binding protein</fullName>
    </submittedName>
</protein>
<evidence type="ECO:0000259" key="7">
    <source>
        <dbReference type="PROSITE" id="PS50893"/>
    </source>
</evidence>
<evidence type="ECO:0000256" key="2">
    <source>
        <dbReference type="ARBA" id="ARBA00022448"/>
    </source>
</evidence>
<keyword evidence="9" id="KW-1185">Reference proteome</keyword>
<dbReference type="InterPro" id="IPR030679">
    <property type="entry name" value="ABC_ATPase_HisP-typ"/>
</dbReference>
<keyword evidence="6" id="KW-0472">Membrane</keyword>
<dbReference type="InterPro" id="IPR003439">
    <property type="entry name" value="ABC_transporter-like_ATP-bd"/>
</dbReference>
<dbReference type="RefSeq" id="WP_121977639.1">
    <property type="nucleotide sequence ID" value="NZ_JBHTLH010000015.1"/>
</dbReference>
<proteinExistence type="predicted"/>
<evidence type="ECO:0000256" key="3">
    <source>
        <dbReference type="ARBA" id="ARBA00022475"/>
    </source>
</evidence>
<reference evidence="9" key="1">
    <citation type="journal article" date="2019" name="Int. J. Syst. Evol. Microbiol.">
        <title>The Global Catalogue of Microorganisms (GCM) 10K type strain sequencing project: providing services to taxonomists for standard genome sequencing and annotation.</title>
        <authorList>
            <consortium name="The Broad Institute Genomics Platform"/>
            <consortium name="The Broad Institute Genome Sequencing Center for Infectious Disease"/>
            <person name="Wu L."/>
            <person name="Ma J."/>
        </authorList>
    </citation>
    <scope>NUCLEOTIDE SEQUENCE [LARGE SCALE GENOMIC DNA]</scope>
    <source>
        <strain evidence="9">CCUG 71848</strain>
    </source>
</reference>